<protein>
    <recommendedName>
        <fullName evidence="2">Tll0287-like domain-containing protein</fullName>
    </recommendedName>
</protein>
<keyword evidence="1" id="KW-0732">Signal</keyword>
<dbReference type="InterPro" id="IPR021796">
    <property type="entry name" value="Tll0287-like_dom"/>
</dbReference>
<dbReference type="RefSeq" id="WP_058278372.1">
    <property type="nucleotide sequence ID" value="NZ_CYPU01000049.1"/>
</dbReference>
<reference evidence="3 4" key="1">
    <citation type="submission" date="2015-09" db="EMBL/GenBank/DDBJ databases">
        <authorList>
            <consortium name="Swine Surveillance"/>
        </authorList>
    </citation>
    <scope>NUCLEOTIDE SEQUENCE [LARGE SCALE GENOMIC DNA]</scope>
    <source>
        <strain evidence="3 4">CECT 4292</strain>
    </source>
</reference>
<proteinExistence type="predicted"/>
<evidence type="ECO:0000256" key="1">
    <source>
        <dbReference type="SAM" id="SignalP"/>
    </source>
</evidence>
<sequence>MKKLILKAAVVLSTICSLSLDGVAAQTAEEVETGNRLAAVLRAGRSVVSNSQDLINNPDITDKGLSGDVFYEQVIEAYLEANGEPPLHDGLDPLEQKLTETQLDAMVTVIDANQDIINAEGVAFKGFIPAVFARLVNEQFADEIGTSAMVKVTAPSEFVRNRMARPDTWENSVIEEKFKDSSWTEGQPFFEETSVSGTPAFRMLIPEYYSESCLSCHGSPAGETDVTGFPKEGGQLGDLAGAISITLFR</sequence>
<dbReference type="AlphaFoldDB" id="A0A0P1EFJ6"/>
<dbReference type="EMBL" id="CYPU01000049">
    <property type="protein sequence ID" value="CUH48886.1"/>
    <property type="molecule type" value="Genomic_DNA"/>
</dbReference>
<feature type="chain" id="PRO_5006061509" description="Tll0287-like domain-containing protein" evidence="1">
    <location>
        <begin position="25"/>
        <end position="249"/>
    </location>
</feature>
<evidence type="ECO:0000259" key="2">
    <source>
        <dbReference type="Pfam" id="PF11845"/>
    </source>
</evidence>
<dbReference type="Pfam" id="PF11845">
    <property type="entry name" value="Tll0287-like"/>
    <property type="match status" value="1"/>
</dbReference>
<accession>A0A0P1EFJ6</accession>
<evidence type="ECO:0000313" key="4">
    <source>
        <dbReference type="Proteomes" id="UP000050783"/>
    </source>
</evidence>
<feature type="signal peptide" evidence="1">
    <location>
        <begin position="1"/>
        <end position="24"/>
    </location>
</feature>
<gene>
    <name evidence="3" type="ORF">RUA4292_03076</name>
</gene>
<name>A0A0P1EFJ6_9RHOB</name>
<dbReference type="STRING" id="81569.RUM4293_02310"/>
<dbReference type="GeneID" id="55494249"/>
<organism evidence="3 4">
    <name type="scientific">Ruegeria atlantica</name>
    <dbReference type="NCBI Taxonomy" id="81569"/>
    <lineage>
        <taxon>Bacteria</taxon>
        <taxon>Pseudomonadati</taxon>
        <taxon>Pseudomonadota</taxon>
        <taxon>Alphaproteobacteria</taxon>
        <taxon>Rhodobacterales</taxon>
        <taxon>Roseobacteraceae</taxon>
        <taxon>Ruegeria</taxon>
    </lineage>
</organism>
<dbReference type="Proteomes" id="UP000050783">
    <property type="component" value="Unassembled WGS sequence"/>
</dbReference>
<feature type="domain" description="Tll0287-like" evidence="2">
    <location>
        <begin position="98"/>
        <end position="246"/>
    </location>
</feature>
<evidence type="ECO:0000313" key="3">
    <source>
        <dbReference type="EMBL" id="CUH48886.1"/>
    </source>
</evidence>
<dbReference type="OrthoDB" id="7058251at2"/>